<dbReference type="PANTHER" id="PTHR47955:SF15">
    <property type="entry name" value="CYTOCHROME P450 71A2-LIKE"/>
    <property type="match status" value="1"/>
</dbReference>
<dbReference type="GO" id="GO:0020037">
    <property type="term" value="F:heme binding"/>
    <property type="evidence" value="ECO:0007669"/>
    <property type="project" value="InterPro"/>
</dbReference>
<dbReference type="GO" id="GO:0004497">
    <property type="term" value="F:monooxygenase activity"/>
    <property type="evidence" value="ECO:0007669"/>
    <property type="project" value="InterPro"/>
</dbReference>
<dbReference type="AlphaFoldDB" id="A0AA39SDB3"/>
<evidence type="ECO:0008006" key="6">
    <source>
        <dbReference type="Google" id="ProtNLM"/>
    </source>
</evidence>
<dbReference type="InterPro" id="IPR001128">
    <property type="entry name" value="Cyt_P450"/>
</dbReference>
<keyword evidence="5" id="KW-1185">Reference proteome</keyword>
<dbReference type="Proteomes" id="UP001168877">
    <property type="component" value="Unassembled WGS sequence"/>
</dbReference>
<reference evidence="4" key="1">
    <citation type="journal article" date="2022" name="Plant J.">
        <title>Strategies of tolerance reflected in two North American maple genomes.</title>
        <authorList>
            <person name="McEvoy S.L."/>
            <person name="Sezen U.U."/>
            <person name="Trouern-Trend A."/>
            <person name="McMahon S.M."/>
            <person name="Schaberg P.G."/>
            <person name="Yang J."/>
            <person name="Wegrzyn J.L."/>
            <person name="Swenson N.G."/>
        </authorList>
    </citation>
    <scope>NUCLEOTIDE SEQUENCE</scope>
    <source>
        <strain evidence="4">NS2018</strain>
    </source>
</reference>
<dbReference type="Pfam" id="PF00067">
    <property type="entry name" value="p450"/>
    <property type="match status" value="1"/>
</dbReference>
<dbReference type="EMBL" id="JAUESC010000382">
    <property type="protein sequence ID" value="KAK0587960.1"/>
    <property type="molecule type" value="Genomic_DNA"/>
</dbReference>
<reference evidence="4" key="2">
    <citation type="submission" date="2023-06" db="EMBL/GenBank/DDBJ databases">
        <authorList>
            <person name="Swenson N.G."/>
            <person name="Wegrzyn J.L."/>
            <person name="Mcevoy S.L."/>
        </authorList>
    </citation>
    <scope>NUCLEOTIDE SEQUENCE</scope>
    <source>
        <strain evidence="4">NS2018</strain>
        <tissue evidence="4">Leaf</tissue>
    </source>
</reference>
<dbReference type="InterPro" id="IPR036396">
    <property type="entry name" value="Cyt_P450_sf"/>
</dbReference>
<dbReference type="GO" id="GO:0016705">
    <property type="term" value="F:oxidoreductase activity, acting on paired donors, with incorporation or reduction of molecular oxygen"/>
    <property type="evidence" value="ECO:0007669"/>
    <property type="project" value="InterPro"/>
</dbReference>
<dbReference type="Gene3D" id="1.10.630.10">
    <property type="entry name" value="Cytochrome P450"/>
    <property type="match status" value="1"/>
</dbReference>
<dbReference type="SUPFAM" id="SSF48264">
    <property type="entry name" value="Cytochrome P450"/>
    <property type="match status" value="1"/>
</dbReference>
<dbReference type="GO" id="GO:0005506">
    <property type="term" value="F:iron ion binding"/>
    <property type="evidence" value="ECO:0007669"/>
    <property type="project" value="InterPro"/>
</dbReference>
<evidence type="ECO:0000256" key="3">
    <source>
        <dbReference type="ARBA" id="ARBA00023004"/>
    </source>
</evidence>
<evidence type="ECO:0000313" key="5">
    <source>
        <dbReference type="Proteomes" id="UP001168877"/>
    </source>
</evidence>
<gene>
    <name evidence="4" type="ORF">LWI29_031922</name>
</gene>
<evidence type="ECO:0000256" key="2">
    <source>
        <dbReference type="ARBA" id="ARBA00022723"/>
    </source>
</evidence>
<evidence type="ECO:0000256" key="1">
    <source>
        <dbReference type="ARBA" id="ARBA00010617"/>
    </source>
</evidence>
<evidence type="ECO:0000313" key="4">
    <source>
        <dbReference type="EMBL" id="KAK0587960.1"/>
    </source>
</evidence>
<keyword evidence="3" id="KW-0408">Iron</keyword>
<comment type="caution">
    <text evidence="4">The sequence shown here is derived from an EMBL/GenBank/DDBJ whole genome shotgun (WGS) entry which is preliminary data.</text>
</comment>
<protein>
    <recommendedName>
        <fullName evidence="6">Cytochrome P450</fullName>
    </recommendedName>
</protein>
<dbReference type="PANTHER" id="PTHR47955">
    <property type="entry name" value="CYTOCHROME P450 FAMILY 71 PROTEIN"/>
    <property type="match status" value="1"/>
</dbReference>
<organism evidence="4 5">
    <name type="scientific">Acer saccharum</name>
    <name type="common">Sugar maple</name>
    <dbReference type="NCBI Taxonomy" id="4024"/>
    <lineage>
        <taxon>Eukaryota</taxon>
        <taxon>Viridiplantae</taxon>
        <taxon>Streptophyta</taxon>
        <taxon>Embryophyta</taxon>
        <taxon>Tracheophyta</taxon>
        <taxon>Spermatophyta</taxon>
        <taxon>Magnoliopsida</taxon>
        <taxon>eudicotyledons</taxon>
        <taxon>Gunneridae</taxon>
        <taxon>Pentapetalae</taxon>
        <taxon>rosids</taxon>
        <taxon>malvids</taxon>
        <taxon>Sapindales</taxon>
        <taxon>Sapindaceae</taxon>
        <taxon>Hippocastanoideae</taxon>
        <taxon>Acereae</taxon>
        <taxon>Acer</taxon>
    </lineage>
</organism>
<comment type="similarity">
    <text evidence="1">Belongs to the cytochrome P450 family.</text>
</comment>
<keyword evidence="2" id="KW-0479">Metal-binding</keyword>
<proteinExistence type="inferred from homology"/>
<accession>A0AA39SDB3</accession>
<sequence length="139" mass="15868">MIQAVINNIVSRCVLGRRTEEENGRSKFGELARRLMVQFTAFCFGDMFPCLGWIDVLTGHIGRLNATFRALDAFFDQVIEEHMISSESDNDDRDGKDFVHILLRLQKDGMLEIELSKDNISHGRSLSFSNIIYLSLTHT</sequence>
<name>A0AA39SDB3_ACESA</name>